<sequence length="63" mass="7637">MKEKAKHISMQFQRIIEMKAKTFFQLNDFSMSLIQVLWLNETQITCLDLFVSEYEKEHRHGNM</sequence>
<evidence type="ECO:0000313" key="1">
    <source>
        <dbReference type="EMBL" id="CRL06676.1"/>
    </source>
</evidence>
<dbReference type="Proteomes" id="UP000183832">
    <property type="component" value="Unassembled WGS sequence"/>
</dbReference>
<gene>
    <name evidence="1" type="ORF">CLUMA_CG019761</name>
</gene>
<keyword evidence="2" id="KW-1185">Reference proteome</keyword>
<reference evidence="1 2" key="1">
    <citation type="submission" date="2015-04" db="EMBL/GenBank/DDBJ databases">
        <authorList>
            <person name="Syromyatnikov M.Y."/>
            <person name="Popov V.N."/>
        </authorList>
    </citation>
    <scope>NUCLEOTIDE SEQUENCE [LARGE SCALE GENOMIC DNA]</scope>
</reference>
<proteinExistence type="predicted"/>
<evidence type="ECO:0000313" key="2">
    <source>
        <dbReference type="Proteomes" id="UP000183832"/>
    </source>
</evidence>
<name>A0A1J1J4E7_9DIPT</name>
<dbReference type="EMBL" id="CVRI01000067">
    <property type="protein sequence ID" value="CRL06676.1"/>
    <property type="molecule type" value="Genomic_DNA"/>
</dbReference>
<dbReference type="AlphaFoldDB" id="A0A1J1J4E7"/>
<accession>A0A1J1J4E7</accession>
<organism evidence="1 2">
    <name type="scientific">Clunio marinus</name>
    <dbReference type="NCBI Taxonomy" id="568069"/>
    <lineage>
        <taxon>Eukaryota</taxon>
        <taxon>Metazoa</taxon>
        <taxon>Ecdysozoa</taxon>
        <taxon>Arthropoda</taxon>
        <taxon>Hexapoda</taxon>
        <taxon>Insecta</taxon>
        <taxon>Pterygota</taxon>
        <taxon>Neoptera</taxon>
        <taxon>Endopterygota</taxon>
        <taxon>Diptera</taxon>
        <taxon>Nematocera</taxon>
        <taxon>Chironomoidea</taxon>
        <taxon>Chironomidae</taxon>
        <taxon>Clunio</taxon>
    </lineage>
</organism>
<protein>
    <submittedName>
        <fullName evidence="1">CLUMA_CG019761, isoform A</fullName>
    </submittedName>
</protein>